<dbReference type="EMBL" id="OMOQ01000001">
    <property type="protein sequence ID" value="SPH17840.1"/>
    <property type="molecule type" value="Genomic_DNA"/>
</dbReference>
<sequence length="227" mass="24219">MSPAARARCKAGSDGRVPVTMTPDCATAASRVRPIWPARQSGGAPSGPFERLAGLRPSSRCRLPADHSRRVRDHGRRAIGRERGPRLSGKCARDGLRVLRSCHGMWPYLGSALQPCRDVCLRAAAPCRPRRGTGLFRGAGREWDCGRLDRAGRADLDILQLSQSGRTGPRPSLAEVVATFGMPFAIIGDCAFHLHTRLSSLLSTSSGPAGSPLRRASPIPQSPSLAG</sequence>
<reference evidence="2 3" key="1">
    <citation type="submission" date="2018-03" db="EMBL/GenBank/DDBJ databases">
        <authorList>
            <person name="Keele B.F."/>
        </authorList>
    </citation>
    <scope>NUCLEOTIDE SEQUENCE [LARGE SCALE GENOMIC DNA]</scope>
    <source>
        <strain evidence="2 3">CECT 8626</strain>
    </source>
</reference>
<keyword evidence="3" id="KW-1185">Reference proteome</keyword>
<feature type="compositionally biased region" description="Low complexity" evidence="1">
    <location>
        <begin position="204"/>
        <end position="213"/>
    </location>
</feature>
<feature type="region of interest" description="Disordered" evidence="1">
    <location>
        <begin position="204"/>
        <end position="227"/>
    </location>
</feature>
<dbReference type="Proteomes" id="UP000244924">
    <property type="component" value="Unassembled WGS sequence"/>
</dbReference>
<accession>A0A2R8B5N7</accession>
<evidence type="ECO:0000313" key="2">
    <source>
        <dbReference type="EMBL" id="SPH17840.1"/>
    </source>
</evidence>
<evidence type="ECO:0000256" key="1">
    <source>
        <dbReference type="SAM" id="MobiDB-lite"/>
    </source>
</evidence>
<evidence type="ECO:0000313" key="3">
    <source>
        <dbReference type="Proteomes" id="UP000244924"/>
    </source>
</evidence>
<name>A0A2R8B5N7_9RHOB</name>
<proteinExistence type="predicted"/>
<protein>
    <submittedName>
        <fullName evidence="2">Uncharacterized protein</fullName>
    </submittedName>
</protein>
<feature type="region of interest" description="Disordered" evidence="1">
    <location>
        <begin position="67"/>
        <end position="86"/>
    </location>
</feature>
<gene>
    <name evidence="2" type="ORF">DEA8626_01367</name>
</gene>
<dbReference type="AlphaFoldDB" id="A0A2R8B5N7"/>
<feature type="compositionally biased region" description="Basic residues" evidence="1">
    <location>
        <begin position="69"/>
        <end position="78"/>
    </location>
</feature>
<organism evidence="2 3">
    <name type="scientific">Albidovulum aquaemixtae</name>
    <dbReference type="NCBI Taxonomy" id="1542388"/>
    <lineage>
        <taxon>Bacteria</taxon>
        <taxon>Pseudomonadati</taxon>
        <taxon>Pseudomonadota</taxon>
        <taxon>Alphaproteobacteria</taxon>
        <taxon>Rhodobacterales</taxon>
        <taxon>Paracoccaceae</taxon>
        <taxon>Albidovulum</taxon>
    </lineage>
</organism>